<keyword evidence="3" id="KW-0808">Transferase</keyword>
<dbReference type="InterPro" id="IPR012337">
    <property type="entry name" value="RNaseH-like_sf"/>
</dbReference>
<reference evidence="20 21" key="1">
    <citation type="journal article" date="2019" name="Nat. Plants">
        <title>Stout camphor tree genome fills gaps in understanding of flowering plant genome evolution.</title>
        <authorList>
            <person name="Chaw S.M."/>
            <person name="Liu Y.C."/>
            <person name="Wu Y.W."/>
            <person name="Wang H.Y."/>
            <person name="Lin C.I."/>
            <person name="Wu C.S."/>
            <person name="Ke H.M."/>
            <person name="Chang L.Y."/>
            <person name="Hsu C.Y."/>
            <person name="Yang H.T."/>
            <person name="Sudianto E."/>
            <person name="Hsu M.H."/>
            <person name="Wu K.P."/>
            <person name="Wang L.N."/>
            <person name="Leebens-Mack J.H."/>
            <person name="Tsai I.J."/>
        </authorList>
    </citation>
    <scope>NUCLEOTIDE SEQUENCE [LARGE SCALE GENOMIC DNA]</scope>
    <source>
        <strain evidence="21">cv. Chaw 1501</strain>
        <tissue evidence="20">Young leaves</tissue>
    </source>
</reference>
<dbReference type="Pfam" id="PF03732">
    <property type="entry name" value="Retrotrans_gag"/>
    <property type="match status" value="1"/>
</dbReference>
<evidence type="ECO:0000256" key="9">
    <source>
        <dbReference type="ARBA" id="ARBA00022801"/>
    </source>
</evidence>
<keyword evidence="6" id="KW-0479">Metal-binding</keyword>
<dbReference type="InterPro" id="IPR000477">
    <property type="entry name" value="RT_dom"/>
</dbReference>
<evidence type="ECO:0000256" key="13">
    <source>
        <dbReference type="ARBA" id="ARBA00022932"/>
    </source>
</evidence>
<dbReference type="Gene3D" id="3.30.70.270">
    <property type="match status" value="2"/>
</dbReference>
<evidence type="ECO:0000256" key="14">
    <source>
        <dbReference type="ARBA" id="ARBA00023125"/>
    </source>
</evidence>
<dbReference type="SUPFAM" id="SSF53098">
    <property type="entry name" value="Ribonuclease H-like"/>
    <property type="match status" value="1"/>
</dbReference>
<dbReference type="GO" id="GO:0003677">
    <property type="term" value="F:DNA binding"/>
    <property type="evidence" value="ECO:0007669"/>
    <property type="project" value="UniProtKB-KW"/>
</dbReference>
<dbReference type="Gene3D" id="2.40.50.40">
    <property type="match status" value="1"/>
</dbReference>
<evidence type="ECO:0000256" key="17">
    <source>
        <dbReference type="SAM" id="MobiDB-lite"/>
    </source>
</evidence>
<dbReference type="PANTHER" id="PTHR37984">
    <property type="entry name" value="PROTEIN CBG26694"/>
    <property type="match status" value="1"/>
</dbReference>
<evidence type="ECO:0000256" key="8">
    <source>
        <dbReference type="ARBA" id="ARBA00022759"/>
    </source>
</evidence>
<dbReference type="FunFam" id="3.30.70.270:FF:000020">
    <property type="entry name" value="Transposon Tf2-6 polyprotein-like Protein"/>
    <property type="match status" value="1"/>
</dbReference>
<protein>
    <recommendedName>
        <fullName evidence="1">RNA-directed DNA polymerase</fullName>
        <ecNumber evidence="1">2.7.7.49</ecNumber>
    </recommendedName>
</protein>
<feature type="domain" description="Integrase catalytic" evidence="19">
    <location>
        <begin position="1005"/>
        <end position="1169"/>
    </location>
</feature>
<dbReference type="InterPro" id="IPR056924">
    <property type="entry name" value="SH3_Tf2-1"/>
</dbReference>
<dbReference type="Gene3D" id="3.10.20.370">
    <property type="match status" value="1"/>
</dbReference>
<keyword evidence="2" id="KW-0645">Protease</keyword>
<dbReference type="UniPathway" id="UPA00275"/>
<dbReference type="CDD" id="cd09274">
    <property type="entry name" value="RNase_HI_RT_Ty3"/>
    <property type="match status" value="1"/>
</dbReference>
<keyword evidence="16" id="KW-0175">Coiled coil</keyword>
<dbReference type="Pfam" id="PF00078">
    <property type="entry name" value="RVT_1"/>
    <property type="match status" value="1"/>
</dbReference>
<dbReference type="GO" id="GO:0003964">
    <property type="term" value="F:RNA-directed DNA polymerase activity"/>
    <property type="evidence" value="ECO:0007669"/>
    <property type="project" value="UniProtKB-KW"/>
</dbReference>
<dbReference type="InterPro" id="IPR036397">
    <property type="entry name" value="RNaseH_sf"/>
</dbReference>
<dbReference type="EMBL" id="QPKB01000011">
    <property type="protein sequence ID" value="RWR94838.1"/>
    <property type="molecule type" value="Genomic_DNA"/>
</dbReference>
<dbReference type="InterPro" id="IPR016197">
    <property type="entry name" value="Chromo-like_dom_sf"/>
</dbReference>
<dbReference type="PROSITE" id="PS50878">
    <property type="entry name" value="RT_POL"/>
    <property type="match status" value="1"/>
</dbReference>
<dbReference type="GO" id="GO:0046872">
    <property type="term" value="F:metal ion binding"/>
    <property type="evidence" value="ECO:0007669"/>
    <property type="project" value="UniProtKB-KW"/>
</dbReference>
<dbReference type="CDD" id="cd01647">
    <property type="entry name" value="RT_LTR"/>
    <property type="match status" value="1"/>
</dbReference>
<dbReference type="SUPFAM" id="SSF54160">
    <property type="entry name" value="Chromo domain-like"/>
    <property type="match status" value="1"/>
</dbReference>
<dbReference type="GO" id="GO:0003887">
    <property type="term" value="F:DNA-directed DNA polymerase activity"/>
    <property type="evidence" value="ECO:0007669"/>
    <property type="project" value="UniProtKB-KW"/>
</dbReference>
<evidence type="ECO:0000256" key="15">
    <source>
        <dbReference type="ARBA" id="ARBA00023172"/>
    </source>
</evidence>
<name>A0A3S4PU07_9MAGN</name>
<dbReference type="InterPro" id="IPR005162">
    <property type="entry name" value="Retrotrans_gag_dom"/>
</dbReference>
<keyword evidence="4" id="KW-0548">Nucleotidyltransferase</keyword>
<evidence type="ECO:0000313" key="21">
    <source>
        <dbReference type="Proteomes" id="UP000283530"/>
    </source>
</evidence>
<dbReference type="GO" id="GO:0004519">
    <property type="term" value="F:endonuclease activity"/>
    <property type="evidence" value="ECO:0007669"/>
    <property type="project" value="UniProtKB-KW"/>
</dbReference>
<evidence type="ECO:0000256" key="2">
    <source>
        <dbReference type="ARBA" id="ARBA00022670"/>
    </source>
</evidence>
<dbReference type="GO" id="GO:0015074">
    <property type="term" value="P:DNA integration"/>
    <property type="evidence" value="ECO:0007669"/>
    <property type="project" value="UniProtKB-KW"/>
</dbReference>
<feature type="coiled-coil region" evidence="16">
    <location>
        <begin position="1190"/>
        <end position="1221"/>
    </location>
</feature>
<feature type="domain" description="Reverse transcriptase" evidence="18">
    <location>
        <begin position="490"/>
        <end position="669"/>
    </location>
</feature>
<keyword evidence="10" id="KW-0460">Magnesium</keyword>
<evidence type="ECO:0000256" key="6">
    <source>
        <dbReference type="ARBA" id="ARBA00022723"/>
    </source>
</evidence>
<dbReference type="CDD" id="cd00303">
    <property type="entry name" value="retropepsin_like"/>
    <property type="match status" value="1"/>
</dbReference>
<keyword evidence="5" id="KW-0540">Nuclease</keyword>
<dbReference type="InterPro" id="IPR017945">
    <property type="entry name" value="DHBP_synth_RibB-like_a/b_dom"/>
</dbReference>
<evidence type="ECO:0000256" key="1">
    <source>
        <dbReference type="ARBA" id="ARBA00012493"/>
    </source>
</evidence>
<sequence length="1466" mass="168096">MATNKERIENLEAGLGGLQSSFSRMEMGVSDKLHHLEDAISKISEVLLSNQDASTRNNSDPNANSHNGRSRNLRSESRDNSEGGRQLFSSKLAKLEFPRFSGDDPTEWFTRVDQFFEYQGTLESQKVSLASFHLEGEANQWWQWLRRSYKEEEKEVTWGIFQEELWARFGPTECEDFDEALSKVKQVGSLRDYQKEFERLGNRVQGWTQKALVGTFMGGLKPEIADGIRMFKPKSLKEAISLARMRDEQLIRQRKATRPFNRSIADFPSPTKFKTASPMKRLTWDEMQKRRAQGLCFNCDEKFTPGHRCKGPQLLLLEGSNDYSDDEETEGSMESQPEISLHALSGWTAYKTMRVMAKIGPYEVVVLIDSGSTHNFISERVANMLQLPVVPTEPFIVKVANGRPLKCQGRFDNVQVLLQADPISQDVNHEMRQLLEKFEDLFQEPTQLPPTREVDHHINLKEGTEPINVRPYRYAYFQKAEIEKQVHDMLKLGLIRSSTSPFSSPVLLVKKKDGSWRFCTDYRTLNAVTIKDRFPIPTVDDMLDELHGATYFTKLDLRAGYHQVRVHPTDIHKTAFRTHNGHYEYLVMPFGLCNAPSTFQAIMNSIFRPYLRKFILVFFDDILIYSPNWTMHLDHVQKAFEVLRQHHFFVKFSKCAFGLQELEYLGHIVTPQGVKVDQGKIKTMLTWPRPTNVSELRGFLGLTGYYRKFVRNYGIIARPLTNLLKKGHFGWPDEAENAFQELKKGMTTTPTLAMPNFNEPFIIESDASGDGIGAVLTQQGRPIAFMSWALGTTKRSWSVYAKEMLAIIYSIQTWRPYLLGRKFYIQTDQRSLKYLLEQRIATPEQQKWVTKLLGYDYEITYKPGRENKAADALSRVAGSPSLDALFVSQTQLWDTIKAEAGDNPYMKKISKQATEEPGTLYSWRNGLVCYKNRVVVPPHSKIIQQLLREFHDSPIGGHSGTLRTYKRLAQQFYWPSMHQAVKNYVASCEVCQRTKSETLSPAGLLQPLPIPCQVWDDVTMDFIEGLPPSNGKNSILVVVDRLSKSAHFLALSHPFTAKLVAEKFIEGVVKLHGMPRSIISDRDPVFISRFWREFFKMSGTQLKMSSAYHPQTDGQTEVVNRCIEQYLRCFAYQQPRKWHSFIPWAEFWYNTTYHASTGMTPFQALYGRPPPIIPHYHEGYCPVNEVDQSLASRDALLRQLKENLHAANNRMKQQADSKRRDIEYQVGDFVLLKLHPYRQQSVFKRAYQKLASRFYGPYQIEEKIGKVAYKLKLPQGSRIHPVFHVSLLKKKLGDTIAASTELPPMAEDGDLIMEPEAILDTRWVKKGSKFVEESLIKWKRLPVDDTTWENTQEVKDRFVNMNLEDKVPAKGGGIDKPRRSKRVPMKNPNFDWDLSVDDENGDDEGNLIMAASFASPKALAFMMRHGSRIISVGMKEEDLKRLTLPLMSTGSENEGPSAAAYTVTVV</sequence>
<evidence type="ECO:0000256" key="7">
    <source>
        <dbReference type="ARBA" id="ARBA00022750"/>
    </source>
</evidence>
<dbReference type="Proteomes" id="UP000283530">
    <property type="component" value="Unassembled WGS sequence"/>
</dbReference>
<dbReference type="InterPro" id="IPR043502">
    <property type="entry name" value="DNA/RNA_pol_sf"/>
</dbReference>
<dbReference type="FunFam" id="3.10.10.10:FF:000007">
    <property type="entry name" value="Retrovirus-related Pol polyprotein from transposon 17.6-like Protein"/>
    <property type="match status" value="1"/>
</dbReference>
<accession>A0A3S4PU07</accession>
<evidence type="ECO:0000259" key="19">
    <source>
        <dbReference type="PROSITE" id="PS50994"/>
    </source>
</evidence>
<evidence type="ECO:0000256" key="16">
    <source>
        <dbReference type="SAM" id="Coils"/>
    </source>
</evidence>
<dbReference type="InterPro" id="IPR023780">
    <property type="entry name" value="Chromo_domain"/>
</dbReference>
<dbReference type="GO" id="GO:0006310">
    <property type="term" value="P:DNA recombination"/>
    <property type="evidence" value="ECO:0007669"/>
    <property type="project" value="UniProtKB-KW"/>
</dbReference>
<dbReference type="STRING" id="337451.A0A3S4PU07"/>
<dbReference type="GO" id="GO:0009231">
    <property type="term" value="P:riboflavin biosynthetic process"/>
    <property type="evidence" value="ECO:0007669"/>
    <property type="project" value="UniProtKB-UniPathway"/>
</dbReference>
<keyword evidence="9" id="KW-0378">Hydrolase</keyword>
<dbReference type="GO" id="GO:0004190">
    <property type="term" value="F:aspartic-type endopeptidase activity"/>
    <property type="evidence" value="ECO:0007669"/>
    <property type="project" value="UniProtKB-KW"/>
</dbReference>
<dbReference type="InterPro" id="IPR050951">
    <property type="entry name" value="Retrovirus_Pol_polyprotein"/>
</dbReference>
<keyword evidence="21" id="KW-1185">Reference proteome</keyword>
<evidence type="ECO:0000256" key="12">
    <source>
        <dbReference type="ARBA" id="ARBA00022918"/>
    </source>
</evidence>
<keyword evidence="11" id="KW-0229">DNA integration</keyword>
<keyword evidence="7" id="KW-0064">Aspartyl protease</keyword>
<gene>
    <name evidence="20" type="ORF">CKAN_02415100</name>
</gene>
<evidence type="ECO:0000313" key="20">
    <source>
        <dbReference type="EMBL" id="RWR94838.1"/>
    </source>
</evidence>
<dbReference type="Gene3D" id="3.90.870.10">
    <property type="entry name" value="DHBP synthase"/>
    <property type="match status" value="1"/>
</dbReference>
<dbReference type="PROSITE" id="PS50994">
    <property type="entry name" value="INTEGRASE"/>
    <property type="match status" value="1"/>
</dbReference>
<evidence type="ECO:0000259" key="18">
    <source>
        <dbReference type="PROSITE" id="PS50878"/>
    </source>
</evidence>
<feature type="compositionally biased region" description="Polar residues" evidence="17">
    <location>
        <begin position="52"/>
        <end position="67"/>
    </location>
</feature>
<dbReference type="Pfam" id="PF00926">
    <property type="entry name" value="DHBP_synthase"/>
    <property type="match status" value="1"/>
</dbReference>
<dbReference type="InterPro" id="IPR001584">
    <property type="entry name" value="Integrase_cat-core"/>
</dbReference>
<dbReference type="InterPro" id="IPR000422">
    <property type="entry name" value="DHBP_synthase_RibB"/>
</dbReference>
<dbReference type="Gene3D" id="3.10.10.10">
    <property type="entry name" value="HIV Type 1 Reverse Transcriptase, subunit A, domain 1"/>
    <property type="match status" value="1"/>
</dbReference>
<dbReference type="Gene3D" id="1.10.340.70">
    <property type="match status" value="1"/>
</dbReference>
<dbReference type="SUPFAM" id="SSF55821">
    <property type="entry name" value="YrdC/RibB"/>
    <property type="match status" value="1"/>
</dbReference>
<comment type="caution">
    <text evidence="20">The sequence shown here is derived from an EMBL/GenBank/DDBJ whole genome shotgun (WGS) entry which is preliminary data.</text>
</comment>
<organism evidence="20 21">
    <name type="scientific">Cinnamomum micranthum f. kanehirae</name>
    <dbReference type="NCBI Taxonomy" id="337451"/>
    <lineage>
        <taxon>Eukaryota</taxon>
        <taxon>Viridiplantae</taxon>
        <taxon>Streptophyta</taxon>
        <taxon>Embryophyta</taxon>
        <taxon>Tracheophyta</taxon>
        <taxon>Spermatophyta</taxon>
        <taxon>Magnoliopsida</taxon>
        <taxon>Magnoliidae</taxon>
        <taxon>Laurales</taxon>
        <taxon>Lauraceae</taxon>
        <taxon>Cinnamomum</taxon>
    </lineage>
</organism>
<dbReference type="PANTHER" id="PTHR37984:SF5">
    <property type="entry name" value="PROTEIN NYNRIN-LIKE"/>
    <property type="match status" value="1"/>
</dbReference>
<dbReference type="GO" id="GO:0006508">
    <property type="term" value="P:proteolysis"/>
    <property type="evidence" value="ECO:0007669"/>
    <property type="project" value="UniProtKB-KW"/>
</dbReference>
<dbReference type="FunFam" id="1.10.340.70:FF:000001">
    <property type="entry name" value="Retrovirus-related Pol polyprotein from transposon gypsy-like Protein"/>
    <property type="match status" value="1"/>
</dbReference>
<keyword evidence="14" id="KW-0238">DNA-binding</keyword>
<dbReference type="Gene3D" id="2.40.70.10">
    <property type="entry name" value="Acid Proteases"/>
    <property type="match status" value="1"/>
</dbReference>
<dbReference type="Pfam" id="PF17917">
    <property type="entry name" value="RT_RNaseH"/>
    <property type="match status" value="1"/>
</dbReference>
<dbReference type="InterPro" id="IPR021109">
    <property type="entry name" value="Peptidase_aspartic_dom_sf"/>
</dbReference>
<keyword evidence="15" id="KW-0233">DNA recombination</keyword>
<dbReference type="OrthoDB" id="1933428at2759"/>
<evidence type="ECO:0000256" key="11">
    <source>
        <dbReference type="ARBA" id="ARBA00022908"/>
    </source>
</evidence>
<feature type="compositionally biased region" description="Basic and acidic residues" evidence="17">
    <location>
        <begin position="73"/>
        <end position="82"/>
    </location>
</feature>
<keyword evidence="12" id="KW-0695">RNA-directed DNA polymerase</keyword>
<evidence type="ECO:0000256" key="5">
    <source>
        <dbReference type="ARBA" id="ARBA00022722"/>
    </source>
</evidence>
<evidence type="ECO:0000256" key="4">
    <source>
        <dbReference type="ARBA" id="ARBA00022695"/>
    </source>
</evidence>
<dbReference type="InterPro" id="IPR043128">
    <property type="entry name" value="Rev_trsase/Diguanyl_cyclase"/>
</dbReference>
<keyword evidence="13" id="KW-0239">DNA-directed DNA polymerase</keyword>
<dbReference type="InterPro" id="IPR041373">
    <property type="entry name" value="RT_RNaseH"/>
</dbReference>
<dbReference type="Pfam" id="PF24626">
    <property type="entry name" value="SH3_Tf2-1"/>
    <property type="match status" value="1"/>
</dbReference>
<keyword evidence="8" id="KW-0255">Endonuclease</keyword>
<dbReference type="Pfam" id="PF17921">
    <property type="entry name" value="Integrase_H2C2"/>
    <property type="match status" value="1"/>
</dbReference>
<evidence type="ECO:0000256" key="3">
    <source>
        <dbReference type="ARBA" id="ARBA00022679"/>
    </source>
</evidence>
<feature type="region of interest" description="Disordered" evidence="17">
    <location>
        <begin position="52"/>
        <end position="84"/>
    </location>
</feature>
<dbReference type="GO" id="GO:0008686">
    <property type="term" value="F:3,4-dihydroxy-2-butanone-4-phosphate synthase activity"/>
    <property type="evidence" value="ECO:0007669"/>
    <property type="project" value="InterPro"/>
</dbReference>
<proteinExistence type="predicted"/>
<dbReference type="EC" id="2.7.7.49" evidence="1"/>
<dbReference type="InterPro" id="IPR041588">
    <property type="entry name" value="Integrase_H2C2"/>
</dbReference>
<dbReference type="Gene3D" id="3.30.420.10">
    <property type="entry name" value="Ribonuclease H-like superfamily/Ribonuclease H"/>
    <property type="match status" value="1"/>
</dbReference>
<dbReference type="SUPFAM" id="SSF56672">
    <property type="entry name" value="DNA/RNA polymerases"/>
    <property type="match status" value="1"/>
</dbReference>
<dbReference type="Pfam" id="PF00385">
    <property type="entry name" value="Chromo"/>
    <property type="match status" value="1"/>
</dbReference>
<evidence type="ECO:0000256" key="10">
    <source>
        <dbReference type="ARBA" id="ARBA00022842"/>
    </source>
</evidence>